<proteinExistence type="predicted"/>
<feature type="transmembrane region" description="Helical" evidence="1">
    <location>
        <begin position="66"/>
        <end position="88"/>
    </location>
</feature>
<gene>
    <name evidence="2" type="ORF">D7I44_14600</name>
</gene>
<name>A0A387BU73_9MICO</name>
<organism evidence="2 3">
    <name type="scientific">Gryllotalpicola protaetiae</name>
    <dbReference type="NCBI Taxonomy" id="2419771"/>
    <lineage>
        <taxon>Bacteria</taxon>
        <taxon>Bacillati</taxon>
        <taxon>Actinomycetota</taxon>
        <taxon>Actinomycetes</taxon>
        <taxon>Micrococcales</taxon>
        <taxon>Microbacteriaceae</taxon>
        <taxon>Gryllotalpicola</taxon>
    </lineage>
</organism>
<keyword evidence="1" id="KW-0812">Transmembrane</keyword>
<protein>
    <submittedName>
        <fullName evidence="2">Uncharacterized protein</fullName>
    </submittedName>
</protein>
<accession>A0A387BU73</accession>
<feature type="transmembrane region" description="Helical" evidence="1">
    <location>
        <begin position="42"/>
        <end position="59"/>
    </location>
</feature>
<evidence type="ECO:0000256" key="1">
    <source>
        <dbReference type="SAM" id="Phobius"/>
    </source>
</evidence>
<evidence type="ECO:0000313" key="3">
    <source>
        <dbReference type="Proteomes" id="UP000275069"/>
    </source>
</evidence>
<keyword evidence="1" id="KW-1133">Transmembrane helix</keyword>
<dbReference type="Proteomes" id="UP000275069">
    <property type="component" value="Chromosome"/>
</dbReference>
<dbReference type="OrthoDB" id="674252at2"/>
<dbReference type="KEGG" id="gry:D7I44_14600"/>
<sequence length="156" mass="16759">MLITAITLVVLADAYFVITTLVDLHPLNNVTAATSNERRTEVLVNAPIMLLPAILLATAGELRLPWLGMIGSAIELVIALSGLALWWLPYVAGVTVPWATAGAGSSWKEMHARTYAHTVIILPRIGDRPRPNLEHMILHALVLAAAIIGFIATGQL</sequence>
<dbReference type="RefSeq" id="WP_120790159.1">
    <property type="nucleotide sequence ID" value="NZ_CP032624.1"/>
</dbReference>
<dbReference type="AlphaFoldDB" id="A0A387BU73"/>
<evidence type="ECO:0000313" key="2">
    <source>
        <dbReference type="EMBL" id="AYG04630.1"/>
    </source>
</evidence>
<dbReference type="EMBL" id="CP032624">
    <property type="protein sequence ID" value="AYG04630.1"/>
    <property type="molecule type" value="Genomic_DNA"/>
</dbReference>
<keyword evidence="3" id="KW-1185">Reference proteome</keyword>
<reference evidence="2 3" key="1">
    <citation type="submission" date="2018-09" db="EMBL/GenBank/DDBJ databases">
        <title>Genome sequencing of strain 2DFW10M-5.</title>
        <authorList>
            <person name="Heo J."/>
            <person name="Kim S.-J."/>
            <person name="Kwon S.-W."/>
        </authorList>
    </citation>
    <scope>NUCLEOTIDE SEQUENCE [LARGE SCALE GENOMIC DNA]</scope>
    <source>
        <strain evidence="2 3">2DFW10M-5</strain>
    </source>
</reference>
<feature type="transmembrane region" description="Helical" evidence="1">
    <location>
        <begin position="136"/>
        <end position="154"/>
    </location>
</feature>
<keyword evidence="1" id="KW-0472">Membrane</keyword>